<evidence type="ECO:0000313" key="2">
    <source>
        <dbReference type="Proteomes" id="UP000004849"/>
    </source>
</evidence>
<gene>
    <name evidence="1" type="ORF">BACDOR_03604</name>
</gene>
<name>B6W255_9BACT</name>
<protein>
    <submittedName>
        <fullName evidence="1">Uncharacterized protein</fullName>
    </submittedName>
</protein>
<evidence type="ECO:0000313" key="1">
    <source>
        <dbReference type="EMBL" id="EEB23872.1"/>
    </source>
</evidence>
<dbReference type="HOGENOM" id="CLU_3229515_0_0_10"/>
<accession>B6W255</accession>
<reference evidence="1 2" key="1">
    <citation type="submission" date="2008-10" db="EMBL/GenBank/DDBJ databases">
        <title>Draft genome sequence of Bacteroides dorei (DSM 17855).</title>
        <authorList>
            <person name="Sudarsanam P."/>
            <person name="Ley R."/>
            <person name="Guruge J."/>
            <person name="Turnbaugh P.J."/>
            <person name="Mahowald M."/>
            <person name="Liep D."/>
            <person name="Gordon J."/>
        </authorList>
    </citation>
    <scope>NUCLEOTIDE SEQUENCE [LARGE SCALE GENOMIC DNA]</scope>
    <source>
        <strain evidence="1 2">DSM 17855</strain>
    </source>
</reference>
<sequence>MAKIGRKNENKSRIGINCFSLYTRSASIYFLHSGRISTGSYSQ</sequence>
<dbReference type="EMBL" id="ABWZ01000072">
    <property type="protein sequence ID" value="EEB23872.1"/>
    <property type="molecule type" value="Genomic_DNA"/>
</dbReference>
<organism evidence="1 2">
    <name type="scientific">Phocaeicola dorei DSM 17855</name>
    <dbReference type="NCBI Taxonomy" id="483217"/>
    <lineage>
        <taxon>Bacteria</taxon>
        <taxon>Pseudomonadati</taxon>
        <taxon>Bacteroidota</taxon>
        <taxon>Bacteroidia</taxon>
        <taxon>Bacteroidales</taxon>
        <taxon>Bacteroidaceae</taxon>
        <taxon>Phocaeicola</taxon>
    </lineage>
</organism>
<dbReference type="AlphaFoldDB" id="B6W255"/>
<dbReference type="Proteomes" id="UP000004849">
    <property type="component" value="Unassembled WGS sequence"/>
</dbReference>
<proteinExistence type="predicted"/>
<reference evidence="1 2" key="2">
    <citation type="submission" date="2008-10" db="EMBL/GenBank/DDBJ databases">
        <authorList>
            <person name="Fulton L."/>
            <person name="Clifton S."/>
            <person name="Fulton B."/>
            <person name="Xu J."/>
            <person name="Minx P."/>
            <person name="Pepin K.H."/>
            <person name="Johnson M."/>
            <person name="Thiruvilangam P."/>
            <person name="Bhonagiri V."/>
            <person name="Nash W.E."/>
            <person name="Mardis E.R."/>
            <person name="Wilson R.K."/>
        </authorList>
    </citation>
    <scope>NUCLEOTIDE SEQUENCE [LARGE SCALE GENOMIC DNA]</scope>
    <source>
        <strain evidence="1 2">DSM 17855</strain>
    </source>
</reference>